<evidence type="ECO:0000313" key="9">
    <source>
        <dbReference type="EMBL" id="SPX43203.1"/>
    </source>
</evidence>
<keyword evidence="4" id="KW-0004">4Fe-4S</keyword>
<dbReference type="EC" id="1.17.1.9" evidence="9"/>
<feature type="domain" description="Molybdopterin dinucleotide-binding" evidence="8">
    <location>
        <begin position="55"/>
        <end position="176"/>
    </location>
</feature>
<evidence type="ECO:0000259" key="8">
    <source>
        <dbReference type="Pfam" id="PF01568"/>
    </source>
</evidence>
<dbReference type="GO" id="GO:0030313">
    <property type="term" value="C:cell envelope"/>
    <property type="evidence" value="ECO:0007669"/>
    <property type="project" value="UniProtKB-SubCell"/>
</dbReference>
<dbReference type="EMBL" id="UASK01000012">
    <property type="protein sequence ID" value="SPX43203.1"/>
    <property type="molecule type" value="Genomic_DNA"/>
</dbReference>
<dbReference type="InterPro" id="IPR006655">
    <property type="entry name" value="Mopterin_OxRdtase_prok_CS"/>
</dbReference>
<dbReference type="Proteomes" id="UP000249936">
    <property type="component" value="Unassembled WGS sequence"/>
</dbReference>
<evidence type="ECO:0000256" key="6">
    <source>
        <dbReference type="ARBA" id="ARBA00023002"/>
    </source>
</evidence>
<dbReference type="GO" id="GO:0008863">
    <property type="term" value="F:formate dehydrogenase (NAD+) activity"/>
    <property type="evidence" value="ECO:0007669"/>
    <property type="project" value="UniProtKB-EC"/>
</dbReference>
<sequence length="186" mass="20967">MPFDKIANGPMPEHYEPVESPIDTNPLHPNVVTDPTLRIYKEDREFIGSNKDYPFVATTYRLTEHFHSWTAQSALNIIAQPQQFVEIGEKLAAEKGIQKGDMVKITSRRGYIKAVAVVTKRLKDLEIDGRVVHHIGLPIHWNMKALNGKGNRGFSTNTLTPSWGEAITQTPEYKTFLVNIEKVGEA</sequence>
<evidence type="ECO:0000256" key="4">
    <source>
        <dbReference type="ARBA" id="ARBA00022485"/>
    </source>
</evidence>
<dbReference type="PANTHER" id="PTHR43598">
    <property type="entry name" value="TUNGSTEN-CONTAINING FORMYLMETHANOFURAN DEHYDROGENASE 2 SUBUNIT B"/>
    <property type="match status" value="1"/>
</dbReference>
<dbReference type="Pfam" id="PF01568">
    <property type="entry name" value="Molydop_binding"/>
    <property type="match status" value="1"/>
</dbReference>
<dbReference type="GO" id="GO:0009061">
    <property type="term" value="P:anaerobic respiration"/>
    <property type="evidence" value="ECO:0007669"/>
    <property type="project" value="TreeGrafter"/>
</dbReference>
<dbReference type="GO" id="GO:0043546">
    <property type="term" value="F:molybdopterin cofactor binding"/>
    <property type="evidence" value="ECO:0007669"/>
    <property type="project" value="InterPro"/>
</dbReference>
<comment type="cofactor">
    <cofactor evidence="1">
        <name>[4Fe-4S] cluster</name>
        <dbReference type="ChEBI" id="CHEBI:49883"/>
    </cofactor>
</comment>
<comment type="subcellular location">
    <subcellularLocation>
        <location evidence="2">Cell envelope</location>
    </subcellularLocation>
</comment>
<protein>
    <submittedName>
        <fullName evidence="9">Formate dehydrogenase-N major subunit</fullName>
        <ecNumber evidence="9">1.17.1.9</ecNumber>
    </submittedName>
</protein>
<dbReference type="Gene3D" id="2.40.40.20">
    <property type="match status" value="1"/>
</dbReference>
<keyword evidence="5" id="KW-0479">Metal-binding</keyword>
<dbReference type="AlphaFoldDB" id="A0A2X1Q1L5"/>
<dbReference type="GO" id="GO:0051539">
    <property type="term" value="F:4 iron, 4 sulfur cluster binding"/>
    <property type="evidence" value="ECO:0007669"/>
    <property type="project" value="UniProtKB-KW"/>
</dbReference>
<dbReference type="GO" id="GO:0030151">
    <property type="term" value="F:molybdenum ion binding"/>
    <property type="evidence" value="ECO:0007669"/>
    <property type="project" value="TreeGrafter"/>
</dbReference>
<keyword evidence="4" id="KW-0408">Iron</keyword>
<proteinExistence type="inferred from homology"/>
<dbReference type="GO" id="GO:0009055">
    <property type="term" value="F:electron transfer activity"/>
    <property type="evidence" value="ECO:0007669"/>
    <property type="project" value="TreeGrafter"/>
</dbReference>
<accession>A0A2X1Q1L5</accession>
<keyword evidence="4" id="KW-0411">Iron-sulfur</keyword>
<evidence type="ECO:0000256" key="2">
    <source>
        <dbReference type="ARBA" id="ARBA00004196"/>
    </source>
</evidence>
<dbReference type="SUPFAM" id="SSF50692">
    <property type="entry name" value="ADC-like"/>
    <property type="match status" value="1"/>
</dbReference>
<evidence type="ECO:0000256" key="5">
    <source>
        <dbReference type="ARBA" id="ARBA00022723"/>
    </source>
</evidence>
<gene>
    <name evidence="9" type="primary">fdxG_4</name>
    <name evidence="9" type="ORF">NCTC11872_02862</name>
</gene>
<evidence type="ECO:0000256" key="7">
    <source>
        <dbReference type="SAM" id="MobiDB-lite"/>
    </source>
</evidence>
<organism evidence="9 10">
    <name type="scientific">Haemophilus influenzae</name>
    <dbReference type="NCBI Taxonomy" id="727"/>
    <lineage>
        <taxon>Bacteria</taxon>
        <taxon>Pseudomonadati</taxon>
        <taxon>Pseudomonadota</taxon>
        <taxon>Gammaproteobacteria</taxon>
        <taxon>Pasteurellales</taxon>
        <taxon>Pasteurellaceae</taxon>
        <taxon>Haemophilus</taxon>
    </lineage>
</organism>
<feature type="region of interest" description="Disordered" evidence="7">
    <location>
        <begin position="1"/>
        <end position="27"/>
    </location>
</feature>
<dbReference type="InterPro" id="IPR006657">
    <property type="entry name" value="MoPterin_dinucl-bd_dom"/>
</dbReference>
<dbReference type="PANTHER" id="PTHR43598:SF1">
    <property type="entry name" value="FORMATE DEHYDROGENASE-O MAJOR SUBUNIT"/>
    <property type="match status" value="1"/>
</dbReference>
<reference evidence="9 10" key="1">
    <citation type="submission" date="2018-06" db="EMBL/GenBank/DDBJ databases">
        <authorList>
            <consortium name="Pathogen Informatics"/>
            <person name="Doyle S."/>
        </authorList>
    </citation>
    <scope>NUCLEOTIDE SEQUENCE [LARGE SCALE GENOMIC DNA]</scope>
    <source>
        <strain evidence="9 10">NCTC11872</strain>
    </source>
</reference>
<evidence type="ECO:0000256" key="1">
    <source>
        <dbReference type="ARBA" id="ARBA00001966"/>
    </source>
</evidence>
<evidence type="ECO:0000256" key="3">
    <source>
        <dbReference type="ARBA" id="ARBA00010312"/>
    </source>
</evidence>
<evidence type="ECO:0000313" key="10">
    <source>
        <dbReference type="Proteomes" id="UP000249936"/>
    </source>
</evidence>
<dbReference type="InterPro" id="IPR009010">
    <property type="entry name" value="Asp_de-COase-like_dom_sf"/>
</dbReference>
<name>A0A2X1Q1L5_HAEIF</name>
<keyword evidence="6 9" id="KW-0560">Oxidoreductase</keyword>
<dbReference type="PROSITE" id="PS00932">
    <property type="entry name" value="MOLYBDOPTERIN_PROK_3"/>
    <property type="match status" value="1"/>
</dbReference>
<comment type="similarity">
    <text evidence="3">Belongs to the prokaryotic molybdopterin-containing oxidoreductase family.</text>
</comment>
<dbReference type="FunFam" id="2.40.40.20:FF:000017">
    <property type="entry name" value="Formate dehydrogenase, alpha subunit"/>
    <property type="match status" value="1"/>
</dbReference>